<dbReference type="PANTHER" id="PTHR43019:SF23">
    <property type="entry name" value="PROTEASE DO-LIKE 5, CHLOROPLASTIC"/>
    <property type="match status" value="1"/>
</dbReference>
<reference evidence="4" key="1">
    <citation type="submission" date="2019-08" db="EMBL/GenBank/DDBJ databases">
        <authorList>
            <person name="Kucharzyk K."/>
            <person name="Murdoch R.W."/>
            <person name="Higgins S."/>
            <person name="Loffler F."/>
        </authorList>
    </citation>
    <scope>NUCLEOTIDE SEQUENCE</scope>
</reference>
<name>A0A644XHT4_9ZZZZ</name>
<feature type="compositionally biased region" description="Pro residues" evidence="1">
    <location>
        <begin position="320"/>
        <end position="330"/>
    </location>
</feature>
<dbReference type="PROSITE" id="PS50006">
    <property type="entry name" value="FHA_DOMAIN"/>
    <property type="match status" value="1"/>
</dbReference>
<dbReference type="SUPFAM" id="SSF49879">
    <property type="entry name" value="SMAD/FHA domain"/>
    <property type="match status" value="1"/>
</dbReference>
<dbReference type="InterPro" id="IPR009003">
    <property type="entry name" value="Peptidase_S1_PA"/>
</dbReference>
<dbReference type="Gene3D" id="2.60.200.20">
    <property type="match status" value="1"/>
</dbReference>
<dbReference type="SMART" id="SM00240">
    <property type="entry name" value="FHA"/>
    <property type="match status" value="1"/>
</dbReference>
<dbReference type="AlphaFoldDB" id="A0A644XHT4"/>
<keyword evidence="2" id="KW-0472">Membrane</keyword>
<dbReference type="CDD" id="cd00060">
    <property type="entry name" value="FHA"/>
    <property type="match status" value="1"/>
</dbReference>
<evidence type="ECO:0000256" key="2">
    <source>
        <dbReference type="SAM" id="Phobius"/>
    </source>
</evidence>
<dbReference type="GO" id="GO:0006508">
    <property type="term" value="P:proteolysis"/>
    <property type="evidence" value="ECO:0007669"/>
    <property type="project" value="InterPro"/>
</dbReference>
<feature type="domain" description="FHA" evidence="3">
    <location>
        <begin position="359"/>
        <end position="408"/>
    </location>
</feature>
<evidence type="ECO:0000259" key="3">
    <source>
        <dbReference type="PROSITE" id="PS50006"/>
    </source>
</evidence>
<evidence type="ECO:0000313" key="4">
    <source>
        <dbReference type="EMBL" id="MPM15770.1"/>
    </source>
</evidence>
<dbReference type="InterPro" id="IPR000253">
    <property type="entry name" value="FHA_dom"/>
</dbReference>
<sequence>MKSTKKWVALFLTLLLALSLTVTSAMASDNPVADARNGVVRIVFAYTLDGEPAYQLGTGFFIGEEGKSVEFILTNAHVVTVYSDYTGEVLGYADEVEVVFDDYNEDSTMTAKVLKIFTNGVDLAVLRLEAPTTLRQPLKLLSAESVDIMEEVYALGFPGIADDTSGIVSSTIDDVTITSGSVTKEAYDEGGVNYLQIDAAISPGNSGGPLVDANGNVVGINTKVDDPNIGTGLGRALYIDYAMDYLDTMGYSYTKGTEGGEVPVTTDELPAPVPEPTPTPSLPWYVFAAIGVAAAAVIALVVVLALKNKKKQTNEYVAPSPEPVPTPRPSSAPFKGRQITNVGQASSLGGKSYPVQGKVVIGRDPAKCQVVFPAKTPGISSAHCAVQEIAQGVVVTDLGSSYGTFLENGTKLEPNKPYTVPVGEAFYLASKDNGFRVK</sequence>
<dbReference type="PANTHER" id="PTHR43019">
    <property type="entry name" value="SERINE ENDOPROTEASE DEGS"/>
    <property type="match status" value="1"/>
</dbReference>
<gene>
    <name evidence="4" type="ORF">SDC9_62142</name>
</gene>
<evidence type="ECO:0000256" key="1">
    <source>
        <dbReference type="SAM" id="MobiDB-lite"/>
    </source>
</evidence>
<dbReference type="Gene3D" id="2.40.10.120">
    <property type="match status" value="1"/>
</dbReference>
<dbReference type="PRINTS" id="PR00834">
    <property type="entry name" value="PROTEASES2C"/>
</dbReference>
<protein>
    <recommendedName>
        <fullName evidence="3">FHA domain-containing protein</fullName>
    </recommendedName>
</protein>
<feature type="region of interest" description="Disordered" evidence="1">
    <location>
        <begin position="314"/>
        <end position="336"/>
    </location>
</feature>
<feature type="transmembrane region" description="Helical" evidence="2">
    <location>
        <begin position="284"/>
        <end position="306"/>
    </location>
</feature>
<comment type="caution">
    <text evidence="4">The sequence shown here is derived from an EMBL/GenBank/DDBJ whole genome shotgun (WGS) entry which is preliminary data.</text>
</comment>
<dbReference type="Pfam" id="PF13365">
    <property type="entry name" value="Trypsin_2"/>
    <property type="match status" value="1"/>
</dbReference>
<organism evidence="4">
    <name type="scientific">bioreactor metagenome</name>
    <dbReference type="NCBI Taxonomy" id="1076179"/>
    <lineage>
        <taxon>unclassified sequences</taxon>
        <taxon>metagenomes</taxon>
        <taxon>ecological metagenomes</taxon>
    </lineage>
</organism>
<dbReference type="SUPFAM" id="SSF50494">
    <property type="entry name" value="Trypsin-like serine proteases"/>
    <property type="match status" value="1"/>
</dbReference>
<keyword evidence="2" id="KW-0812">Transmembrane</keyword>
<dbReference type="InterPro" id="IPR008984">
    <property type="entry name" value="SMAD_FHA_dom_sf"/>
</dbReference>
<dbReference type="GO" id="GO:0004252">
    <property type="term" value="F:serine-type endopeptidase activity"/>
    <property type="evidence" value="ECO:0007669"/>
    <property type="project" value="InterPro"/>
</dbReference>
<accession>A0A644XHT4</accession>
<dbReference type="EMBL" id="VSSQ01002496">
    <property type="protein sequence ID" value="MPM15770.1"/>
    <property type="molecule type" value="Genomic_DNA"/>
</dbReference>
<dbReference type="Pfam" id="PF00498">
    <property type="entry name" value="FHA"/>
    <property type="match status" value="1"/>
</dbReference>
<keyword evidence="2" id="KW-1133">Transmembrane helix</keyword>
<proteinExistence type="predicted"/>
<dbReference type="InterPro" id="IPR001940">
    <property type="entry name" value="Peptidase_S1C"/>
</dbReference>